<protein>
    <recommendedName>
        <fullName evidence="3">Sperm-tail PG-rich repeat-containing protein 2</fullName>
    </recommendedName>
</protein>
<dbReference type="EMBL" id="GEDC01018846">
    <property type="protein sequence ID" value="JAS18452.1"/>
    <property type="molecule type" value="Transcribed_RNA"/>
</dbReference>
<accession>A0A1B6CY95</accession>
<name>A0A1B6CY95_9HEMI</name>
<organism evidence="2">
    <name type="scientific">Clastoptera arizonana</name>
    <name type="common">Arizona spittle bug</name>
    <dbReference type="NCBI Taxonomy" id="38151"/>
    <lineage>
        <taxon>Eukaryota</taxon>
        <taxon>Metazoa</taxon>
        <taxon>Ecdysozoa</taxon>
        <taxon>Arthropoda</taxon>
        <taxon>Hexapoda</taxon>
        <taxon>Insecta</taxon>
        <taxon>Pterygota</taxon>
        <taxon>Neoptera</taxon>
        <taxon>Paraneoptera</taxon>
        <taxon>Hemiptera</taxon>
        <taxon>Auchenorrhyncha</taxon>
        <taxon>Cercopoidea</taxon>
        <taxon>Clastopteridae</taxon>
        <taxon>Clastoptera</taxon>
    </lineage>
</organism>
<evidence type="ECO:0000256" key="1">
    <source>
        <dbReference type="SAM" id="MobiDB-lite"/>
    </source>
</evidence>
<dbReference type="InterPro" id="IPR051291">
    <property type="entry name" value="CIMAP"/>
</dbReference>
<proteinExistence type="predicted"/>
<sequence length="428" mass="49219">MRGSKVLLYVCQPPRWRKTTPTIPEKGLLYYDFKSDGTVEKVIEQIGNTWPTPTYYNVPQGEICFNTKKYKGISWSRMKDIRFKNQTDHIPGPADYDLFQKCTPQYKLDQEKYCMRLKSTSKQEERYLDKVMNLAKREDLPGPGAYNIINPKFSKNEVSTFARAKRDDSNKLLTNPGPASYNYSCSSILKPFKYTSYKNSPFMVDSLRFPTTDKFTPGPSEYDPYKGLFYENQRKFNPMITKNIPFSTTSSRKLDSINPNKDLSPSPASYNLQKKPIRQTKVYNLFGSRAPRFLEKSSHTTQPNCASYSVEKSFNAIKNPTSHLKSKTAVFMTTIRDSKELKRTTSLPGPGTYQLPSCALNTRSCIFTKTEKGSIKITPGPSDYYVNPNVCKPNIFTTHNVTLKPDQRIPQLNWYKKLTLSRKLRCFV</sequence>
<dbReference type="InterPro" id="IPR010736">
    <property type="entry name" value="SHIPPO-rpt"/>
</dbReference>
<dbReference type="PANTHER" id="PTHR21580">
    <property type="entry name" value="SHIPPO-1-RELATED"/>
    <property type="match status" value="1"/>
</dbReference>
<dbReference type="Pfam" id="PF07004">
    <property type="entry name" value="SHIPPO-rpt"/>
    <property type="match status" value="1"/>
</dbReference>
<evidence type="ECO:0000313" key="2">
    <source>
        <dbReference type="EMBL" id="JAS18452.1"/>
    </source>
</evidence>
<evidence type="ECO:0008006" key="3">
    <source>
        <dbReference type="Google" id="ProtNLM"/>
    </source>
</evidence>
<feature type="region of interest" description="Disordered" evidence="1">
    <location>
        <begin position="250"/>
        <end position="271"/>
    </location>
</feature>
<gene>
    <name evidence="2" type="ORF">g.8275</name>
</gene>
<reference evidence="2" key="1">
    <citation type="submission" date="2015-12" db="EMBL/GenBank/DDBJ databases">
        <title>De novo transcriptome assembly of four potential Pierce s Disease insect vectors from Arizona vineyards.</title>
        <authorList>
            <person name="Tassone E.E."/>
        </authorList>
    </citation>
    <scope>NUCLEOTIDE SEQUENCE</scope>
</reference>
<dbReference type="AlphaFoldDB" id="A0A1B6CY95"/>